<accession>A0A6G0VXQ0</accession>
<dbReference type="AlphaFoldDB" id="A0A6G0VXQ0"/>
<feature type="region of interest" description="Disordered" evidence="1">
    <location>
        <begin position="92"/>
        <end position="137"/>
    </location>
</feature>
<dbReference type="Proteomes" id="UP000478052">
    <property type="component" value="Unassembled WGS sequence"/>
</dbReference>
<gene>
    <name evidence="2" type="ORF">FWK35_00037446</name>
</gene>
<keyword evidence="3" id="KW-1185">Reference proteome</keyword>
<name>A0A6G0VXQ0_APHCR</name>
<proteinExistence type="predicted"/>
<reference evidence="2 3" key="1">
    <citation type="submission" date="2019-08" db="EMBL/GenBank/DDBJ databases">
        <title>Whole genome of Aphis craccivora.</title>
        <authorList>
            <person name="Voronova N.V."/>
            <person name="Shulinski R.S."/>
            <person name="Bandarenka Y.V."/>
            <person name="Zhorov D.G."/>
            <person name="Warner D."/>
        </authorList>
    </citation>
    <scope>NUCLEOTIDE SEQUENCE [LARGE SCALE GENOMIC DNA]</scope>
    <source>
        <strain evidence="2">180601</strain>
        <tissue evidence="2">Whole Body</tissue>
    </source>
</reference>
<dbReference type="OrthoDB" id="6628386at2759"/>
<organism evidence="2 3">
    <name type="scientific">Aphis craccivora</name>
    <name type="common">Cowpea aphid</name>
    <dbReference type="NCBI Taxonomy" id="307492"/>
    <lineage>
        <taxon>Eukaryota</taxon>
        <taxon>Metazoa</taxon>
        <taxon>Ecdysozoa</taxon>
        <taxon>Arthropoda</taxon>
        <taxon>Hexapoda</taxon>
        <taxon>Insecta</taxon>
        <taxon>Pterygota</taxon>
        <taxon>Neoptera</taxon>
        <taxon>Paraneoptera</taxon>
        <taxon>Hemiptera</taxon>
        <taxon>Sternorrhyncha</taxon>
        <taxon>Aphidomorpha</taxon>
        <taxon>Aphidoidea</taxon>
        <taxon>Aphididae</taxon>
        <taxon>Aphidini</taxon>
        <taxon>Aphis</taxon>
        <taxon>Aphis</taxon>
    </lineage>
</organism>
<comment type="caution">
    <text evidence="2">The sequence shown here is derived from an EMBL/GenBank/DDBJ whole genome shotgun (WGS) entry which is preliminary data.</text>
</comment>
<evidence type="ECO:0000313" key="2">
    <source>
        <dbReference type="EMBL" id="KAF0713347.1"/>
    </source>
</evidence>
<dbReference type="EMBL" id="VUJU01010703">
    <property type="protein sequence ID" value="KAF0713347.1"/>
    <property type="molecule type" value="Genomic_DNA"/>
</dbReference>
<protein>
    <submittedName>
        <fullName evidence="2">Uncharacterized protein</fullName>
    </submittedName>
</protein>
<evidence type="ECO:0000313" key="3">
    <source>
        <dbReference type="Proteomes" id="UP000478052"/>
    </source>
</evidence>
<sequence length="137" mass="15863">MRIRDELRQIAKKQILKVQLEQQKSFNKFRKDVTKYRLGDLVAIKRTQFLPTSKLSRKFLGPYRIISREGQNRYKVLKVGAHEGPINTYTATDFMKPWRQPSSSDEDEEDSHNLPEGEDVIQKGENVGLEISPTEGT</sequence>
<feature type="non-terminal residue" evidence="2">
    <location>
        <position position="137"/>
    </location>
</feature>
<evidence type="ECO:0000256" key="1">
    <source>
        <dbReference type="SAM" id="MobiDB-lite"/>
    </source>
</evidence>